<dbReference type="NCBIfam" id="NF038041">
    <property type="entry name" value="fim_Mfa1_fam"/>
    <property type="match status" value="1"/>
</dbReference>
<keyword evidence="4" id="KW-0281">Fimbrium</keyword>
<feature type="chain" id="PRO_5002965616" evidence="5">
    <location>
        <begin position="18"/>
        <end position="566"/>
    </location>
</feature>
<proteinExistence type="inferred from homology"/>
<dbReference type="RefSeq" id="WP_008765845.1">
    <property type="nucleotide sequence ID" value="NZ_BAABXH010000002.1"/>
</dbReference>
<accession>A0A0N7IA89</accession>
<evidence type="ECO:0000256" key="1">
    <source>
        <dbReference type="ARBA" id="ARBA00004561"/>
    </source>
</evidence>
<dbReference type="GO" id="GO:0009418">
    <property type="term" value="C:pilus shaft"/>
    <property type="evidence" value="ECO:0007669"/>
    <property type="project" value="InterPro"/>
</dbReference>
<reference evidence="8 10" key="1">
    <citation type="journal article" date="2019" name="Nat. Med.">
        <title>A library of human gut bacterial isolates paired with longitudinal multiomics data enables mechanistic microbiome research.</title>
        <authorList>
            <person name="Poyet M."/>
            <person name="Groussin M."/>
            <person name="Gibbons S.M."/>
            <person name="Avila-Pacheco J."/>
            <person name="Jiang X."/>
            <person name="Kearney S.M."/>
            <person name="Perrotta A.R."/>
            <person name="Berdy B."/>
            <person name="Zhao S."/>
            <person name="Lieberman T.D."/>
            <person name="Swanson P.K."/>
            <person name="Smith M."/>
            <person name="Roesemann S."/>
            <person name="Alexander J.E."/>
            <person name="Rich S.A."/>
            <person name="Livny J."/>
            <person name="Vlamakis H."/>
            <person name="Clish C."/>
            <person name="Bullock K."/>
            <person name="Deik A."/>
            <person name="Scott J."/>
            <person name="Pierce K.A."/>
            <person name="Xavier R.J."/>
            <person name="Alm E.J."/>
        </authorList>
    </citation>
    <scope>NUCLEOTIDE SEQUENCE [LARGE SCALE GENOMIC DNA]</scope>
    <source>
        <strain evidence="8 10">BIOML-A188</strain>
    </source>
</reference>
<dbReference type="Gene3D" id="2.60.40.3690">
    <property type="match status" value="1"/>
</dbReference>
<protein>
    <submittedName>
        <fullName evidence="9">Mfa1 family fimbria major subunit</fullName>
    </submittedName>
</protein>
<feature type="domain" description="Minor fimbrium subunit Mfa1 C-terminal" evidence="7">
    <location>
        <begin position="481"/>
        <end position="563"/>
    </location>
</feature>
<comment type="subcellular location">
    <subcellularLocation>
        <location evidence="1">Fimbrium</location>
    </subcellularLocation>
</comment>
<dbReference type="Pfam" id="PF06321">
    <property type="entry name" value="P_gingi_FimA"/>
    <property type="match status" value="1"/>
</dbReference>
<evidence type="ECO:0000313" key="9">
    <source>
        <dbReference type="EMBL" id="MDC2234194.1"/>
    </source>
</evidence>
<dbReference type="InterPro" id="IPR029141">
    <property type="entry name" value="FimA_N"/>
</dbReference>
<comment type="caution">
    <text evidence="8">The sequence shown here is derived from an EMBL/GenBank/DDBJ whole genome shotgun (WGS) entry which is preliminary data.</text>
</comment>
<dbReference type="Proteomes" id="UP000440614">
    <property type="component" value="Unassembled WGS sequence"/>
</dbReference>
<dbReference type="KEGG" id="btho:Btheta7330_02678"/>
<evidence type="ECO:0000256" key="3">
    <source>
        <dbReference type="ARBA" id="ARBA00022729"/>
    </source>
</evidence>
<accession>C6IFM9</accession>
<evidence type="ECO:0000256" key="2">
    <source>
        <dbReference type="ARBA" id="ARBA00006011"/>
    </source>
</evidence>
<gene>
    <name evidence="8" type="ORF">GAO51_01055</name>
    <name evidence="9" type="ORF">PO127_00345</name>
</gene>
<dbReference type="EMBL" id="WCSY01000001">
    <property type="protein sequence ID" value="KAB4316093.1"/>
    <property type="molecule type" value="Genomic_DNA"/>
</dbReference>
<dbReference type="EMBL" id="JAQNVG010000001">
    <property type="protein sequence ID" value="MDC2234194.1"/>
    <property type="molecule type" value="Genomic_DNA"/>
</dbReference>
<dbReference type="InterPro" id="IPR029140">
    <property type="entry name" value="Mfa1_C"/>
</dbReference>
<comment type="similarity">
    <text evidence="2">Belongs to the bacteroidetes fimbrillin superfamily. FimA/Mfa1 family.</text>
</comment>
<sequence length="566" mass="60925">MKKKNFLMLAFAAVAFAACSNEDLVPTGNPGDDNQLVTDPTGDAWVALAVKTPVQTRGLHNPNQEAATEDESKITTVRAIFFTANANEDAATVTADLTLDNDEAGLDANGIPSGAAGKAFKVPATSKRILIIANPSPKFEAKTASETDQKWPVGTTYATVNAALDDTSASMTTAGKFMMSNAKGSLEPSDEDEASGTFGAPVDLALYATETAATNNPISIRIDRVVSKVRVYVTADSDAKATISDAGWVLNATNKTFFPVSKRTLTWNETPANKPLGARGTCITPFDQYKIGSYRVDPNYSTQALANYNAYTSTSAPSIWNDPTTTVNKVAEYCLENTQTATHNVHAYTTHVLLKAKFIPSEYGRPAPNDGTPSTAQETDPKLVGDWMLINGGFYTFATLMEWIEAELKAKYADKEPTTFPTARTTAYNRYLAAVGVGEISLPATADAAAITSLVDDFKATKANVGNVAAKDRAITVTGLTYYVGAVSYYKIMIKHDDTSAVTNELGEFGVVRNSVYDINVKKFNNPGYPAIPDPDEGTPDESDEGWLSIEIIPNPWTWYTQEEIM</sequence>
<evidence type="ECO:0000259" key="7">
    <source>
        <dbReference type="Pfam" id="PF15495"/>
    </source>
</evidence>
<reference evidence="9" key="2">
    <citation type="submission" date="2022-10" db="EMBL/GenBank/DDBJ databases">
        <title>Human gut microbiome strain richness.</title>
        <authorList>
            <person name="Chen-Liaw A."/>
        </authorList>
    </citation>
    <scope>NUCLEOTIDE SEQUENCE</scope>
    <source>
        <strain evidence="9">1001283st1_A3_1001283B150304_161114</strain>
    </source>
</reference>
<name>A0A0N7IA89_BACT4</name>
<keyword evidence="3 5" id="KW-0732">Signal</keyword>
<dbReference type="Pfam" id="PF15495">
    <property type="entry name" value="Fimbrillin_C"/>
    <property type="match status" value="1"/>
</dbReference>
<dbReference type="PROSITE" id="PS51257">
    <property type="entry name" value="PROKAR_LIPOPROTEIN"/>
    <property type="match status" value="1"/>
</dbReference>
<evidence type="ECO:0000259" key="6">
    <source>
        <dbReference type="Pfam" id="PF06321"/>
    </source>
</evidence>
<dbReference type="Gene3D" id="1.10.20.150">
    <property type="match status" value="1"/>
</dbReference>
<dbReference type="Proteomes" id="UP001217776">
    <property type="component" value="Unassembled WGS sequence"/>
</dbReference>
<organism evidence="8 10">
    <name type="scientific">Bacteroides thetaiotaomicron</name>
    <dbReference type="NCBI Taxonomy" id="818"/>
    <lineage>
        <taxon>Bacteria</taxon>
        <taxon>Pseudomonadati</taxon>
        <taxon>Bacteroidota</taxon>
        <taxon>Bacteroidia</taxon>
        <taxon>Bacteroidales</taxon>
        <taxon>Bacteroidaceae</taxon>
        <taxon>Bacteroides</taxon>
    </lineage>
</organism>
<evidence type="ECO:0000313" key="10">
    <source>
        <dbReference type="Proteomes" id="UP000440614"/>
    </source>
</evidence>
<dbReference type="InterPro" id="IPR047786">
    <property type="entry name" value="Mfa1_fim"/>
</dbReference>
<feature type="domain" description="Major fimbrial subunit protein N-terminal" evidence="6">
    <location>
        <begin position="63"/>
        <end position="181"/>
    </location>
</feature>
<feature type="signal peptide" evidence="5">
    <location>
        <begin position="1"/>
        <end position="17"/>
    </location>
</feature>
<evidence type="ECO:0000313" key="8">
    <source>
        <dbReference type="EMBL" id="KAB4316093.1"/>
    </source>
</evidence>
<dbReference type="Gene3D" id="2.60.40.2580">
    <property type="match status" value="1"/>
</dbReference>
<evidence type="ECO:0000256" key="5">
    <source>
        <dbReference type="SAM" id="SignalP"/>
    </source>
</evidence>
<evidence type="ECO:0000256" key="4">
    <source>
        <dbReference type="ARBA" id="ARBA00023263"/>
    </source>
</evidence>
<dbReference type="AlphaFoldDB" id="A0A0N7IA89"/>